<evidence type="ECO:0000313" key="2">
    <source>
        <dbReference type="Proteomes" id="UP001139193"/>
    </source>
</evidence>
<comment type="caution">
    <text evidence="1">The sequence shown here is derived from an EMBL/GenBank/DDBJ whole genome shotgun (WGS) entry which is preliminary data.</text>
</comment>
<proteinExistence type="predicted"/>
<keyword evidence="2" id="KW-1185">Reference proteome</keyword>
<protein>
    <submittedName>
        <fullName evidence="1">Uncharacterized protein</fullName>
    </submittedName>
</protein>
<organism evidence="1 2">
    <name type="scientific">Hymenobacter cyanobacteriorum</name>
    <dbReference type="NCBI Taxonomy" id="2926463"/>
    <lineage>
        <taxon>Bacteria</taxon>
        <taxon>Pseudomonadati</taxon>
        <taxon>Bacteroidota</taxon>
        <taxon>Cytophagia</taxon>
        <taxon>Cytophagales</taxon>
        <taxon>Hymenobacteraceae</taxon>
        <taxon>Hymenobacter</taxon>
    </lineage>
</organism>
<name>A0A9X1VEX4_9BACT</name>
<gene>
    <name evidence="1" type="ORF">MON38_05605</name>
</gene>
<dbReference type="EMBL" id="JALBGC010000002">
    <property type="protein sequence ID" value="MCI1186887.1"/>
    <property type="molecule type" value="Genomic_DNA"/>
</dbReference>
<dbReference type="RefSeq" id="WP_241935170.1">
    <property type="nucleotide sequence ID" value="NZ_JALBGC010000002.1"/>
</dbReference>
<sequence length="62" mass="7345">MQHYQVKSVDTKHFRLTQADTEIGELEYDSWFSFTAEIMLADRTRYAIQPKGFWGTTIEIKD</sequence>
<dbReference type="Proteomes" id="UP001139193">
    <property type="component" value="Unassembled WGS sequence"/>
</dbReference>
<evidence type="ECO:0000313" key="1">
    <source>
        <dbReference type="EMBL" id="MCI1186887.1"/>
    </source>
</evidence>
<reference evidence="1" key="1">
    <citation type="submission" date="2022-03" db="EMBL/GenBank/DDBJ databases">
        <title>Bacterial whole genome sequence for Hymenobacter sp. DH14.</title>
        <authorList>
            <person name="Le V."/>
        </authorList>
    </citation>
    <scope>NUCLEOTIDE SEQUENCE</scope>
    <source>
        <strain evidence="1">DH14</strain>
    </source>
</reference>
<dbReference type="AlphaFoldDB" id="A0A9X1VEX4"/>
<accession>A0A9X1VEX4</accession>